<dbReference type="InParanoid" id="A0A7M7HEX1"/>
<dbReference type="RefSeq" id="XP_008213749.2">
    <property type="nucleotide sequence ID" value="XM_008215527.4"/>
</dbReference>
<dbReference type="OrthoDB" id="7699670at2759"/>
<feature type="transmembrane region" description="Helical" evidence="3">
    <location>
        <begin position="16"/>
        <end position="39"/>
    </location>
</feature>
<accession>A0A7M7HEX1</accession>
<dbReference type="InterPro" id="IPR011042">
    <property type="entry name" value="6-blade_b-propeller_TolB-like"/>
</dbReference>
<reference evidence="4" key="1">
    <citation type="submission" date="2021-01" db="UniProtKB">
        <authorList>
            <consortium name="EnsemblMetazoa"/>
        </authorList>
    </citation>
    <scope>IDENTIFICATION</scope>
</reference>
<dbReference type="PANTHER" id="PTHR46513">
    <property type="entry name" value="VITELLOGENIN RECEPTOR-LIKE PROTEIN-RELATED-RELATED"/>
    <property type="match status" value="1"/>
</dbReference>
<evidence type="ECO:0000313" key="4">
    <source>
        <dbReference type="EnsemblMetazoa" id="XP_008213749"/>
    </source>
</evidence>
<evidence type="ECO:0000256" key="1">
    <source>
        <dbReference type="ARBA" id="ARBA00022536"/>
    </source>
</evidence>
<dbReference type="GO" id="GO:0017147">
    <property type="term" value="F:Wnt-protein binding"/>
    <property type="evidence" value="ECO:0007669"/>
    <property type="project" value="TreeGrafter"/>
</dbReference>
<keyword evidence="3" id="KW-0812">Transmembrane</keyword>
<proteinExistence type="predicted"/>
<dbReference type="SMR" id="A0A7M7HEX1"/>
<protein>
    <submittedName>
        <fullName evidence="4">Uncharacterized protein</fullName>
    </submittedName>
</protein>
<sequence length="708" mass="79590">MCVIHRYVLKMESRNILYIVGGVIITVLVIILIATVCLIGKRGRTSPTETNSTVVEPTNEIPINFSNALVVQLNYSDLWALDIINGDSVFVTRDWSESFSSFDFYKKKTVYFASSVLGKPIRSLSNAYPHLNQPGVWNAEKIAVDDLNGNVYTIDGWASKINIFDVFGEHYSIVVSDLNDPKDIALDSAVGVMFILQLSSILKANMDGTSPETLITRTGISAFAIERDRREIYWSNVASIESTDYAGNNSKIVTKLTNIVSSLAVLDDKLFWLYPPYGFEDSILWSCTLVSNVCSGASKRISIDNAVGIKAYKFDRKLEIANPCKREAEGCQHMCILSSERGRSCACTIGWQLKSDCTNCQPVDDFLLYVQGNFVKGRILNLEQNIFIEAMLPIKLLIESLVQKRAIDFDYDARNHTLIFSDDWDLNKIDLKAGGEQIRLGADVGYDMLPAIDWVTKNLYYIRATRWEGVSCIAVRSMNTYSTIEEEKLLYQTKEYQYPKSLVVHPNRGCIFFTIYNSQTKQARILRMNSNGSGLERFGKNLTISVNEAGLAIDYSEDRLYWFSADKKKVCRANLDESDLSVIDVSIVKNPRSISVYKEWMYITNLTSVWRLDKNTGNNPIKIVPKFENDSKVINGAKIFSQNLQYISEDHPCAIGNGGCERFCFAIPGKNDLSVSKRKLQKVCGCKDAEILQSDGKSCFVSPSQNDP</sequence>
<evidence type="ECO:0000313" key="5">
    <source>
        <dbReference type="Proteomes" id="UP000002358"/>
    </source>
</evidence>
<dbReference type="SUPFAM" id="SSF63825">
    <property type="entry name" value="YWTD domain"/>
    <property type="match status" value="2"/>
</dbReference>
<dbReference type="GO" id="GO:0042813">
    <property type="term" value="F:Wnt receptor activity"/>
    <property type="evidence" value="ECO:0007669"/>
    <property type="project" value="TreeGrafter"/>
</dbReference>
<dbReference type="InterPro" id="IPR050778">
    <property type="entry name" value="Cueball_EGF_LRP_Nidogen"/>
</dbReference>
<keyword evidence="2" id="KW-0677">Repeat</keyword>
<dbReference type="AlphaFoldDB" id="A0A7M7HEX1"/>
<keyword evidence="3" id="KW-1133">Transmembrane helix</keyword>
<dbReference type="Proteomes" id="UP000002358">
    <property type="component" value="Chromosome 3"/>
</dbReference>
<evidence type="ECO:0000256" key="3">
    <source>
        <dbReference type="SAM" id="Phobius"/>
    </source>
</evidence>
<dbReference type="SMART" id="SM00135">
    <property type="entry name" value="LY"/>
    <property type="match status" value="4"/>
</dbReference>
<organism evidence="4 5">
    <name type="scientific">Nasonia vitripennis</name>
    <name type="common">Parasitic wasp</name>
    <dbReference type="NCBI Taxonomy" id="7425"/>
    <lineage>
        <taxon>Eukaryota</taxon>
        <taxon>Metazoa</taxon>
        <taxon>Ecdysozoa</taxon>
        <taxon>Arthropoda</taxon>
        <taxon>Hexapoda</taxon>
        <taxon>Insecta</taxon>
        <taxon>Pterygota</taxon>
        <taxon>Neoptera</taxon>
        <taxon>Endopterygota</taxon>
        <taxon>Hymenoptera</taxon>
        <taxon>Apocrita</taxon>
        <taxon>Proctotrupomorpha</taxon>
        <taxon>Chalcidoidea</taxon>
        <taxon>Pteromalidae</taxon>
        <taxon>Pteromalinae</taxon>
        <taxon>Nasonia</taxon>
    </lineage>
</organism>
<dbReference type="PANTHER" id="PTHR46513:SF13">
    <property type="entry name" value="EGF-LIKE DOMAIN-CONTAINING PROTEIN"/>
    <property type="match status" value="1"/>
</dbReference>
<keyword evidence="3" id="KW-0472">Membrane</keyword>
<dbReference type="KEGG" id="nvi:103317434"/>
<dbReference type="GeneID" id="103317434"/>
<dbReference type="GO" id="GO:0005886">
    <property type="term" value="C:plasma membrane"/>
    <property type="evidence" value="ECO:0007669"/>
    <property type="project" value="TreeGrafter"/>
</dbReference>
<dbReference type="EnsemblMetazoa" id="XM_008215527">
    <property type="protein sequence ID" value="XP_008213749"/>
    <property type="gene ID" value="LOC103317434"/>
</dbReference>
<dbReference type="Gene3D" id="2.120.10.30">
    <property type="entry name" value="TolB, C-terminal domain"/>
    <property type="match status" value="2"/>
</dbReference>
<dbReference type="InterPro" id="IPR000033">
    <property type="entry name" value="LDLR_classB_rpt"/>
</dbReference>
<evidence type="ECO:0000256" key="2">
    <source>
        <dbReference type="ARBA" id="ARBA00022737"/>
    </source>
</evidence>
<keyword evidence="1" id="KW-0245">EGF-like domain</keyword>
<keyword evidence="5" id="KW-1185">Reference proteome</keyword>
<dbReference type="GO" id="GO:0060070">
    <property type="term" value="P:canonical Wnt signaling pathway"/>
    <property type="evidence" value="ECO:0007669"/>
    <property type="project" value="TreeGrafter"/>
</dbReference>
<name>A0A7M7HEX1_NASVI</name>
<dbReference type="SUPFAM" id="SSF57196">
    <property type="entry name" value="EGF/Laminin"/>
    <property type="match status" value="1"/>
</dbReference>